<sequence length="405" mass="46375">MEPTTETPTIISSSSSKPDKSEKQKGKRSRKSGDGSKPIKIKLTTTKNKQGGSSTHIVTGSNSHNASGSNSHHQHHTNASGSEDEDEPEAAIEEHLILRLPQGEMCEKLRESVRKREIPEDVKLQMKDSRRGQFTIGGRKYDTTLVDLPTIIESQKTFDKKQFYKTADISQMLLVDDGTGSLEEQSNLNNNNNNMLRTSSDPFVYQHGLTPPLKHVRKRRFRKKLSKRAIEEVEQEVERLLEVDAQAEDVQYEVFDNRELEMENESDVGTQDIDIDMSEAAESESDDDLAAAIDRDLEELDEDDRDEEDNEDEDDEEEEEEDSEEEEEDEERGDTGEIEQKRQEISEIKQAIQRKTDNLKSAPNAMLKKRFEDELEKLKKELALKEAYLAEMNKQQEQQAEEEEE</sequence>
<feature type="compositionally biased region" description="Basic and acidic residues" evidence="7">
    <location>
        <begin position="333"/>
        <end position="345"/>
    </location>
</feature>
<dbReference type="GO" id="GO:0005669">
    <property type="term" value="C:transcription factor TFIID complex"/>
    <property type="evidence" value="ECO:0007669"/>
    <property type="project" value="InterPro"/>
</dbReference>
<dbReference type="GO" id="GO:0016251">
    <property type="term" value="F:RNA polymerase II general transcription initiation factor activity"/>
    <property type="evidence" value="ECO:0007669"/>
    <property type="project" value="TreeGrafter"/>
</dbReference>
<keyword evidence="6" id="KW-0175">Coiled coil</keyword>
<evidence type="ECO:0000256" key="5">
    <source>
        <dbReference type="ARBA" id="ARBA00023242"/>
    </source>
</evidence>
<dbReference type="Pfam" id="PF04658">
    <property type="entry name" value="TAFII55_N"/>
    <property type="match status" value="1"/>
</dbReference>
<keyword evidence="10" id="KW-1185">Reference proteome</keyword>
<feature type="compositionally biased region" description="Acidic residues" evidence="7">
    <location>
        <begin position="296"/>
        <end position="332"/>
    </location>
</feature>
<keyword evidence="3" id="KW-0805">Transcription regulation</keyword>
<accession>A0A8H7VQ72</accession>
<protein>
    <recommendedName>
        <fullName evidence="8">TAFII55 protein conserved region domain-containing protein</fullName>
    </recommendedName>
</protein>
<comment type="subcellular location">
    <subcellularLocation>
        <location evidence="1">Nucleus</location>
    </subcellularLocation>
</comment>
<name>A0A8H7VQ72_9FUNG</name>
<evidence type="ECO:0000256" key="6">
    <source>
        <dbReference type="SAM" id="Coils"/>
    </source>
</evidence>
<feature type="compositionally biased region" description="Low complexity" evidence="7">
    <location>
        <begin position="61"/>
        <end position="71"/>
    </location>
</feature>
<dbReference type="PANTHER" id="PTHR12228">
    <property type="entry name" value="TRANSCRIPTION INITIATION FACTOR TFIID 55 KD SUBUNIT-RELATED"/>
    <property type="match status" value="1"/>
</dbReference>
<dbReference type="CDD" id="cd08047">
    <property type="entry name" value="TAF7"/>
    <property type="match status" value="1"/>
</dbReference>
<evidence type="ECO:0000256" key="7">
    <source>
        <dbReference type="SAM" id="MobiDB-lite"/>
    </source>
</evidence>
<dbReference type="EMBL" id="JAEPRB010000038">
    <property type="protein sequence ID" value="KAG2224738.1"/>
    <property type="molecule type" value="Genomic_DNA"/>
</dbReference>
<evidence type="ECO:0000313" key="9">
    <source>
        <dbReference type="EMBL" id="KAG2224738.1"/>
    </source>
</evidence>
<feature type="coiled-coil region" evidence="6">
    <location>
        <begin position="223"/>
        <end position="250"/>
    </location>
</feature>
<proteinExistence type="inferred from homology"/>
<feature type="region of interest" description="Disordered" evidence="7">
    <location>
        <begin position="279"/>
        <end position="345"/>
    </location>
</feature>
<comment type="similarity">
    <text evidence="2">Belongs to the TAF7 family.</text>
</comment>
<organism evidence="9 10">
    <name type="scientific">Circinella minor</name>
    <dbReference type="NCBI Taxonomy" id="1195481"/>
    <lineage>
        <taxon>Eukaryota</taxon>
        <taxon>Fungi</taxon>
        <taxon>Fungi incertae sedis</taxon>
        <taxon>Mucoromycota</taxon>
        <taxon>Mucoromycotina</taxon>
        <taxon>Mucoromycetes</taxon>
        <taxon>Mucorales</taxon>
        <taxon>Lichtheimiaceae</taxon>
        <taxon>Circinella</taxon>
    </lineage>
</organism>
<reference evidence="9 10" key="1">
    <citation type="submission" date="2020-12" db="EMBL/GenBank/DDBJ databases">
        <title>Metabolic potential, ecology and presence of endohyphal bacteria is reflected in genomic diversity of Mucoromycotina.</title>
        <authorList>
            <person name="Muszewska A."/>
            <person name="Okrasinska A."/>
            <person name="Steczkiewicz K."/>
            <person name="Drgas O."/>
            <person name="Orlowska M."/>
            <person name="Perlinska-Lenart U."/>
            <person name="Aleksandrzak-Piekarczyk T."/>
            <person name="Szatraj K."/>
            <person name="Zielenkiewicz U."/>
            <person name="Pilsyk S."/>
            <person name="Malc E."/>
            <person name="Mieczkowski P."/>
            <person name="Kruszewska J.S."/>
            <person name="Biernat P."/>
            <person name="Pawlowska J."/>
        </authorList>
    </citation>
    <scope>NUCLEOTIDE SEQUENCE [LARGE SCALE GENOMIC DNA]</scope>
    <source>
        <strain evidence="9 10">CBS 142.35</strain>
    </source>
</reference>
<evidence type="ECO:0000256" key="3">
    <source>
        <dbReference type="ARBA" id="ARBA00023015"/>
    </source>
</evidence>
<dbReference type="AlphaFoldDB" id="A0A8H7VQ72"/>
<keyword evidence="5" id="KW-0539">Nucleus</keyword>
<dbReference type="InterPro" id="IPR006751">
    <property type="entry name" value="TAFII55_prot_cons_reg"/>
</dbReference>
<feature type="domain" description="TAFII55 protein conserved region" evidence="8">
    <location>
        <begin position="92"/>
        <end position="249"/>
    </location>
</feature>
<evidence type="ECO:0000256" key="1">
    <source>
        <dbReference type="ARBA" id="ARBA00004123"/>
    </source>
</evidence>
<dbReference type="InterPro" id="IPR037817">
    <property type="entry name" value="TAF7"/>
</dbReference>
<keyword evidence="4" id="KW-0804">Transcription</keyword>
<dbReference type="PANTHER" id="PTHR12228:SF0">
    <property type="entry name" value="TATA-BOX BINDING PROTEIN ASSOCIATED FACTOR 7"/>
    <property type="match status" value="1"/>
</dbReference>
<dbReference type="OrthoDB" id="153872at2759"/>
<gene>
    <name evidence="9" type="ORF">INT45_009053</name>
</gene>
<evidence type="ECO:0000256" key="4">
    <source>
        <dbReference type="ARBA" id="ARBA00023163"/>
    </source>
</evidence>
<dbReference type="Proteomes" id="UP000646827">
    <property type="component" value="Unassembled WGS sequence"/>
</dbReference>
<feature type="compositionally biased region" description="Acidic residues" evidence="7">
    <location>
        <begin position="279"/>
        <end position="289"/>
    </location>
</feature>
<feature type="compositionally biased region" description="Acidic residues" evidence="7">
    <location>
        <begin position="82"/>
        <end position="91"/>
    </location>
</feature>
<evidence type="ECO:0000259" key="8">
    <source>
        <dbReference type="SMART" id="SM01370"/>
    </source>
</evidence>
<feature type="compositionally biased region" description="Low complexity" evidence="7">
    <location>
        <begin position="1"/>
        <end position="16"/>
    </location>
</feature>
<evidence type="ECO:0000313" key="10">
    <source>
        <dbReference type="Proteomes" id="UP000646827"/>
    </source>
</evidence>
<evidence type="ECO:0000256" key="2">
    <source>
        <dbReference type="ARBA" id="ARBA00009368"/>
    </source>
</evidence>
<comment type="caution">
    <text evidence="9">The sequence shown here is derived from an EMBL/GenBank/DDBJ whole genome shotgun (WGS) entry which is preliminary data.</text>
</comment>
<feature type="region of interest" description="Disordered" evidence="7">
    <location>
        <begin position="1"/>
        <end position="91"/>
    </location>
</feature>
<dbReference type="SMART" id="SM01370">
    <property type="entry name" value="TAFII55_N"/>
    <property type="match status" value="1"/>
</dbReference>
<feature type="compositionally biased region" description="Polar residues" evidence="7">
    <location>
        <begin position="43"/>
        <end position="60"/>
    </location>
</feature>
<dbReference type="GO" id="GO:0051123">
    <property type="term" value="P:RNA polymerase II preinitiation complex assembly"/>
    <property type="evidence" value="ECO:0007669"/>
    <property type="project" value="TreeGrafter"/>
</dbReference>